<dbReference type="EMBL" id="BBVC01000110">
    <property type="protein sequence ID" value="GAO98988.1"/>
    <property type="molecule type" value="Genomic_DNA"/>
</dbReference>
<dbReference type="SUPFAM" id="SSF53850">
    <property type="entry name" value="Periplasmic binding protein-like II"/>
    <property type="match status" value="1"/>
</dbReference>
<dbReference type="Proteomes" id="UP000036771">
    <property type="component" value="Unassembled WGS sequence"/>
</dbReference>
<protein>
    <submittedName>
        <fullName evidence="2">Thiamine-binding periplasmic protein</fullName>
    </submittedName>
</protein>
<keyword evidence="1" id="KW-0732">Signal</keyword>
<evidence type="ECO:0000256" key="1">
    <source>
        <dbReference type="SAM" id="SignalP"/>
    </source>
</evidence>
<evidence type="ECO:0000313" key="2">
    <source>
        <dbReference type="EMBL" id="GAO98988.1"/>
    </source>
</evidence>
<gene>
    <name evidence="2" type="primary">thiB_2</name>
    <name evidence="2" type="ORF">Cva_01658</name>
</gene>
<organism evidence="2 3">
    <name type="scientific">Caedimonas varicaedens</name>
    <dbReference type="NCBI Taxonomy" id="1629334"/>
    <lineage>
        <taxon>Bacteria</taxon>
        <taxon>Pseudomonadati</taxon>
        <taxon>Pseudomonadota</taxon>
        <taxon>Alphaproteobacteria</taxon>
        <taxon>Holosporales</taxon>
        <taxon>Caedimonadaceae</taxon>
        <taxon>Caedimonas</taxon>
    </lineage>
</organism>
<feature type="signal peptide" evidence="1">
    <location>
        <begin position="1"/>
        <end position="20"/>
    </location>
</feature>
<dbReference type="AlphaFoldDB" id="A0A0K8MFL7"/>
<accession>A0A0K8MFL7</accession>
<dbReference type="Gene3D" id="3.40.190.10">
    <property type="entry name" value="Periplasmic binding protein-like II"/>
    <property type="match status" value="2"/>
</dbReference>
<dbReference type="STRING" id="1629334.Cva_01658"/>
<name>A0A0K8MFL7_9PROT</name>
<dbReference type="OrthoDB" id="8013425at2"/>
<evidence type="ECO:0000313" key="3">
    <source>
        <dbReference type="Proteomes" id="UP000036771"/>
    </source>
</evidence>
<sequence precursor="true">MKRPLRLLCQLLFVAFFLFAGTSESQEPAPLKVYIRDSLYHSLKKALPATLSPKEGNISQKRSIEWIPLSSLELYSRLKREEDRPVADIVIGVESEYIAEMKGTSFPPEIRENLYFPFQWKNETFLPLYYGYLAVFYNTQKISIPSQSLWELVSVKTDETLIFPDPRVSNI</sequence>
<keyword evidence="3" id="KW-1185">Reference proteome</keyword>
<reference evidence="2 3" key="1">
    <citation type="submission" date="2015-03" db="EMBL/GenBank/DDBJ databases">
        <title>Caedibacter varicaedens, whole genome shotgun sequence.</title>
        <authorList>
            <person name="Suzuki H."/>
            <person name="Dapper A.L."/>
            <person name="Gibson A.K."/>
            <person name="Jackson C."/>
            <person name="Lee H."/>
            <person name="Pejaver V.R."/>
            <person name="Doak T."/>
            <person name="Lynch M."/>
        </authorList>
    </citation>
    <scope>NUCLEOTIDE SEQUENCE [LARGE SCALE GENOMIC DNA]</scope>
</reference>
<comment type="caution">
    <text evidence="2">The sequence shown here is derived from an EMBL/GenBank/DDBJ whole genome shotgun (WGS) entry which is preliminary data.</text>
</comment>
<proteinExistence type="predicted"/>
<feature type="chain" id="PRO_5005512723" evidence="1">
    <location>
        <begin position="21"/>
        <end position="171"/>
    </location>
</feature>